<comment type="subcellular location">
    <subcellularLocation>
        <location evidence="2">Cytoplasm</location>
    </subcellularLocation>
    <subcellularLocation>
        <location evidence="1">Nucleus</location>
    </subcellularLocation>
</comment>
<dbReference type="Proteomes" id="UP000813423">
    <property type="component" value="Unassembled WGS sequence"/>
</dbReference>
<dbReference type="SUPFAM" id="SSF74784">
    <property type="entry name" value="Translin"/>
    <property type="match status" value="1"/>
</dbReference>
<dbReference type="Gene3D" id="1.20.58.190">
    <property type="entry name" value="Translin, domain 1"/>
    <property type="match status" value="1"/>
</dbReference>
<evidence type="ECO:0000256" key="5">
    <source>
        <dbReference type="ARBA" id="ARBA00022884"/>
    </source>
</evidence>
<evidence type="ECO:0000256" key="6">
    <source>
        <dbReference type="ARBA" id="ARBA00023125"/>
    </source>
</evidence>
<dbReference type="GO" id="GO:0005634">
    <property type="term" value="C:nucleus"/>
    <property type="evidence" value="ECO:0007669"/>
    <property type="project" value="UniProtKB-SubCell"/>
</dbReference>
<keyword evidence="5" id="KW-0694">RNA-binding</keyword>
<dbReference type="InterPro" id="IPR033956">
    <property type="entry name" value="Translin"/>
</dbReference>
<dbReference type="AlphaFoldDB" id="A0A9P8NBT0"/>
<gene>
    <name evidence="8" type="ORF">KXV57_007101</name>
</gene>
<dbReference type="GO" id="GO:0005737">
    <property type="term" value="C:cytoplasm"/>
    <property type="evidence" value="ECO:0007669"/>
    <property type="project" value="UniProtKB-SubCell"/>
</dbReference>
<name>A0A9P8NBT0_ASPFM</name>
<dbReference type="InterPro" id="IPR016068">
    <property type="entry name" value="Translin_N"/>
</dbReference>
<comment type="caution">
    <text evidence="8">The sequence shown here is derived from an EMBL/GenBank/DDBJ whole genome shotgun (WGS) entry which is preliminary data.</text>
</comment>
<proteinExistence type="inferred from homology"/>
<dbReference type="InterPro" id="IPR016069">
    <property type="entry name" value="Translin_C"/>
</dbReference>
<dbReference type="GO" id="GO:0016070">
    <property type="term" value="P:RNA metabolic process"/>
    <property type="evidence" value="ECO:0007669"/>
    <property type="project" value="InterPro"/>
</dbReference>
<dbReference type="GO" id="GO:0035939">
    <property type="term" value="F:microsatellite binding"/>
    <property type="evidence" value="ECO:0007669"/>
    <property type="project" value="EnsemblFungi"/>
</dbReference>
<evidence type="ECO:0000313" key="9">
    <source>
        <dbReference type="Proteomes" id="UP000813423"/>
    </source>
</evidence>
<dbReference type="InterPro" id="IPR002848">
    <property type="entry name" value="Translin_fam"/>
</dbReference>
<evidence type="ECO:0000256" key="2">
    <source>
        <dbReference type="ARBA" id="ARBA00004496"/>
    </source>
</evidence>
<evidence type="ECO:0000256" key="7">
    <source>
        <dbReference type="ARBA" id="ARBA00023242"/>
    </source>
</evidence>
<sequence length="282" mass="31572">MIDNAIFEDLQTKIDEETAVRDVRSLGARKLDVPKLKNSTKLSRRFLRKVSSLISTIWTFDPSDGGKVASSELSSADVHDCAQEDPHKLSSPELTPRHLINPVLDDATKEIIAQRDEVARLKTVADKHPFYKYNGVWTRELQNLVTSIELCAWLGGLEEFKGTGSASFLTIEEVGKFLNVPVNLKEKDAFHLTIEEYLLALIGMVEELSRLAVNSVTLGDYNRPVQIGKFIKDLFAGFQLLNLKNDILRKRSDGIKYSVKKVEDVVYDLSLRNLIPKGSAAA</sequence>
<keyword evidence="6" id="KW-0238">DNA-binding</keyword>
<reference evidence="8" key="1">
    <citation type="submission" date="2021-08" db="EMBL/GenBank/DDBJ databases">
        <title>Global Aspergillus fumigatus from environmental and clinical sources.</title>
        <authorList>
            <person name="Barber A."/>
            <person name="Sae-Ong T."/>
        </authorList>
    </citation>
    <scope>NUCLEOTIDE SEQUENCE</scope>
    <source>
        <strain evidence="8">NRZ-2016-071</strain>
    </source>
</reference>
<evidence type="ECO:0008006" key="10">
    <source>
        <dbReference type="Google" id="ProtNLM"/>
    </source>
</evidence>
<dbReference type="EMBL" id="JAIBSC010000054">
    <property type="protein sequence ID" value="KAH1903196.1"/>
    <property type="molecule type" value="Genomic_DNA"/>
</dbReference>
<dbReference type="Pfam" id="PF01997">
    <property type="entry name" value="Translin"/>
    <property type="match status" value="1"/>
</dbReference>
<evidence type="ECO:0000256" key="4">
    <source>
        <dbReference type="ARBA" id="ARBA00022490"/>
    </source>
</evidence>
<dbReference type="GO" id="GO:0043047">
    <property type="term" value="F:single-stranded telomeric DNA binding"/>
    <property type="evidence" value="ECO:0007669"/>
    <property type="project" value="EnsemblFungi"/>
</dbReference>
<dbReference type="InterPro" id="IPR036081">
    <property type="entry name" value="Translin_sf"/>
</dbReference>
<comment type="similarity">
    <text evidence="3">Belongs to the translin family.</text>
</comment>
<keyword evidence="4" id="KW-0963">Cytoplasm</keyword>
<evidence type="ECO:0000256" key="1">
    <source>
        <dbReference type="ARBA" id="ARBA00004123"/>
    </source>
</evidence>
<organism evidence="8 9">
    <name type="scientific">Aspergillus fumigatus</name>
    <name type="common">Neosartorya fumigata</name>
    <dbReference type="NCBI Taxonomy" id="746128"/>
    <lineage>
        <taxon>Eukaryota</taxon>
        <taxon>Fungi</taxon>
        <taxon>Dikarya</taxon>
        <taxon>Ascomycota</taxon>
        <taxon>Pezizomycotina</taxon>
        <taxon>Eurotiomycetes</taxon>
        <taxon>Eurotiomycetidae</taxon>
        <taxon>Eurotiales</taxon>
        <taxon>Aspergillaceae</taxon>
        <taxon>Aspergillus</taxon>
        <taxon>Aspergillus subgen. Fumigati</taxon>
    </lineage>
</organism>
<keyword evidence="7" id="KW-0539">Nucleus</keyword>
<accession>A0A9P8NBT0</accession>
<dbReference type="Gene3D" id="1.20.58.200">
    <property type="entry name" value="Translin, domain 2"/>
    <property type="match status" value="1"/>
</dbReference>
<dbReference type="GO" id="GO:1990605">
    <property type="term" value="F:GU repeat RNA binding"/>
    <property type="evidence" value="ECO:0007669"/>
    <property type="project" value="EnsemblFungi"/>
</dbReference>
<evidence type="ECO:0000313" key="8">
    <source>
        <dbReference type="EMBL" id="KAH1903196.1"/>
    </source>
</evidence>
<evidence type="ECO:0000256" key="3">
    <source>
        <dbReference type="ARBA" id="ARBA00005902"/>
    </source>
</evidence>
<protein>
    <recommendedName>
        <fullName evidence="10">Recombination hotspot-binding protein (Translin)</fullName>
    </recommendedName>
</protein>
<dbReference type="CDD" id="cd14819">
    <property type="entry name" value="Translin"/>
    <property type="match status" value="1"/>
</dbReference>
<dbReference type="FunFam" id="1.20.58.200:FF:000002">
    <property type="entry name" value="Putative translin"/>
    <property type="match status" value="1"/>
</dbReference>
<dbReference type="PANTHER" id="PTHR10741">
    <property type="entry name" value="TRANSLIN AND TRANSLIN ASSOCIATED PROTEIN X"/>
    <property type="match status" value="1"/>
</dbReference>